<proteinExistence type="inferred from homology"/>
<dbReference type="Gene3D" id="3.90.180.10">
    <property type="entry name" value="Medium-chain alcohol dehydrogenases, catalytic domain"/>
    <property type="match status" value="1"/>
</dbReference>
<evidence type="ECO:0000313" key="5">
    <source>
        <dbReference type="Proteomes" id="UP001174694"/>
    </source>
</evidence>
<name>A0AA38RJJ9_9PEZI</name>
<dbReference type="AlphaFoldDB" id="A0AA38RJJ9"/>
<evidence type="ECO:0000313" key="4">
    <source>
        <dbReference type="EMBL" id="KAJ9138219.1"/>
    </source>
</evidence>
<dbReference type="SMART" id="SM00829">
    <property type="entry name" value="PKS_ER"/>
    <property type="match status" value="1"/>
</dbReference>
<reference evidence="4" key="1">
    <citation type="submission" date="2022-07" db="EMBL/GenBank/DDBJ databases">
        <title>Fungi with potential for degradation of polypropylene.</title>
        <authorList>
            <person name="Gostincar C."/>
        </authorList>
    </citation>
    <scope>NUCLEOTIDE SEQUENCE</scope>
    <source>
        <strain evidence="4">EXF-13308</strain>
    </source>
</reference>
<organism evidence="4 5">
    <name type="scientific">Pleurostoma richardsiae</name>
    <dbReference type="NCBI Taxonomy" id="41990"/>
    <lineage>
        <taxon>Eukaryota</taxon>
        <taxon>Fungi</taxon>
        <taxon>Dikarya</taxon>
        <taxon>Ascomycota</taxon>
        <taxon>Pezizomycotina</taxon>
        <taxon>Sordariomycetes</taxon>
        <taxon>Sordariomycetidae</taxon>
        <taxon>Calosphaeriales</taxon>
        <taxon>Pleurostomataceae</taxon>
        <taxon>Pleurostoma</taxon>
    </lineage>
</organism>
<keyword evidence="2" id="KW-0560">Oxidoreductase</keyword>
<dbReference type="Gene3D" id="3.40.50.720">
    <property type="entry name" value="NAD(P)-binding Rossmann-like Domain"/>
    <property type="match status" value="1"/>
</dbReference>
<dbReference type="GO" id="GO:0016651">
    <property type="term" value="F:oxidoreductase activity, acting on NAD(P)H"/>
    <property type="evidence" value="ECO:0007669"/>
    <property type="project" value="InterPro"/>
</dbReference>
<dbReference type="Pfam" id="PF00107">
    <property type="entry name" value="ADH_zinc_N"/>
    <property type="match status" value="1"/>
</dbReference>
<dbReference type="CDD" id="cd08249">
    <property type="entry name" value="enoyl_reductase_like"/>
    <property type="match status" value="1"/>
</dbReference>
<feature type="domain" description="Enoyl reductase (ER)" evidence="3">
    <location>
        <begin position="14"/>
        <end position="321"/>
    </location>
</feature>
<comment type="similarity">
    <text evidence="1">Belongs to the zinc-containing alcohol dehydrogenase family.</text>
</comment>
<dbReference type="Proteomes" id="UP001174694">
    <property type="component" value="Unassembled WGS sequence"/>
</dbReference>
<comment type="caution">
    <text evidence="4">The sequence shown here is derived from an EMBL/GenBank/DDBJ whole genome shotgun (WGS) entry which is preliminary data.</text>
</comment>
<dbReference type="InterPro" id="IPR013154">
    <property type="entry name" value="ADH-like_N"/>
</dbReference>
<evidence type="ECO:0000259" key="3">
    <source>
        <dbReference type="SMART" id="SM00829"/>
    </source>
</evidence>
<dbReference type="InterPro" id="IPR020843">
    <property type="entry name" value="ER"/>
</dbReference>
<evidence type="ECO:0000256" key="2">
    <source>
        <dbReference type="ARBA" id="ARBA00023002"/>
    </source>
</evidence>
<accession>A0AA38RJJ9</accession>
<dbReference type="Pfam" id="PF08240">
    <property type="entry name" value="ADH_N"/>
    <property type="match status" value="1"/>
</dbReference>
<dbReference type="InterPro" id="IPR013149">
    <property type="entry name" value="ADH-like_C"/>
</dbReference>
<dbReference type="PANTHER" id="PTHR45348:SF7">
    <property type="entry name" value="ZINC BINDING OXIDOREDUCTASE, PUTATIVE-RELATED"/>
    <property type="match status" value="1"/>
</dbReference>
<dbReference type="EMBL" id="JANBVO010000031">
    <property type="protein sequence ID" value="KAJ9138219.1"/>
    <property type="molecule type" value="Genomic_DNA"/>
</dbReference>
<sequence length="352" mass="38350">MSLPFKALFVDQHAHFEVIERDELPNPSGDELLIKTLFSGVNPADIKHATHLGITHTVLGYDFCGEVIETPGQSSTFRKGDVVAGYTPSGIGRPAKYGTHQAYLACPETMLFKVPTQLPQPDAACLTVVAMTAADALYNRLRLPLPSERQASQQKGALLLWGATAAVGYCALQFAVASGIYPIIVTGTPDQFPVLQQRGATRCFDYSAEDVSAQISQALEELGLDSFTWAFDAAGVPVSGDQMLRCVSDETQLISTLLRENKRFVMPLATPNLDFTIQPPGAGAPISLPARPDNYKRAWEALSWAIDQYGTSFRLMRVRVMDDSAENILKEIQRVTAQGGGFSKLAIRQPMK</sequence>
<evidence type="ECO:0000256" key="1">
    <source>
        <dbReference type="ARBA" id="ARBA00008072"/>
    </source>
</evidence>
<dbReference type="InterPro" id="IPR011032">
    <property type="entry name" value="GroES-like_sf"/>
</dbReference>
<dbReference type="PANTHER" id="PTHR45348">
    <property type="entry name" value="HYPOTHETICAL OXIDOREDUCTASE (EUROFUNG)"/>
    <property type="match status" value="1"/>
</dbReference>
<dbReference type="SUPFAM" id="SSF50129">
    <property type="entry name" value="GroES-like"/>
    <property type="match status" value="1"/>
</dbReference>
<dbReference type="InterPro" id="IPR036291">
    <property type="entry name" value="NAD(P)-bd_dom_sf"/>
</dbReference>
<dbReference type="InterPro" id="IPR047122">
    <property type="entry name" value="Trans-enoyl_RdTase-like"/>
</dbReference>
<protein>
    <submittedName>
        <fullName evidence="4">Alcohol dehydrogenase</fullName>
    </submittedName>
</protein>
<keyword evidence="5" id="KW-1185">Reference proteome</keyword>
<gene>
    <name evidence="4" type="ORF">NKR23_g8713</name>
</gene>
<dbReference type="SUPFAM" id="SSF51735">
    <property type="entry name" value="NAD(P)-binding Rossmann-fold domains"/>
    <property type="match status" value="1"/>
</dbReference>